<comment type="caution">
    <text evidence="11">The sequence shown here is derived from an EMBL/GenBank/DDBJ whole genome shotgun (WGS) entry which is preliminary data.</text>
</comment>
<dbReference type="PANTHER" id="PTHR38786:SF1">
    <property type="entry name" value="FLAGELLAR FLIJ PROTEIN"/>
    <property type="match status" value="1"/>
</dbReference>
<dbReference type="InterPro" id="IPR052570">
    <property type="entry name" value="FliJ"/>
</dbReference>
<evidence type="ECO:0000256" key="5">
    <source>
        <dbReference type="ARBA" id="ARBA00022475"/>
    </source>
</evidence>
<keyword evidence="8" id="KW-0653">Protein transport</keyword>
<keyword evidence="6" id="KW-0145">Chemotaxis</keyword>
<name>A0ABU1BP87_9BURK</name>
<evidence type="ECO:0000256" key="3">
    <source>
        <dbReference type="ARBA" id="ARBA00020392"/>
    </source>
</evidence>
<dbReference type="Gene3D" id="1.10.287.1700">
    <property type="match status" value="1"/>
</dbReference>
<comment type="subcellular location">
    <subcellularLocation>
        <location evidence="1">Cell membrane</location>
        <topology evidence="1">Peripheral membrane protein</topology>
        <orientation evidence="1">Cytoplasmic side</orientation>
    </subcellularLocation>
</comment>
<evidence type="ECO:0000256" key="7">
    <source>
        <dbReference type="ARBA" id="ARBA00022795"/>
    </source>
</evidence>
<evidence type="ECO:0000256" key="9">
    <source>
        <dbReference type="ARBA" id="ARBA00023136"/>
    </source>
</evidence>
<keyword evidence="9" id="KW-0472">Membrane</keyword>
<evidence type="ECO:0000256" key="2">
    <source>
        <dbReference type="ARBA" id="ARBA00010004"/>
    </source>
</evidence>
<keyword evidence="10" id="KW-1006">Bacterial flagellum protein export</keyword>
<evidence type="ECO:0000256" key="4">
    <source>
        <dbReference type="ARBA" id="ARBA00022448"/>
    </source>
</evidence>
<evidence type="ECO:0000256" key="6">
    <source>
        <dbReference type="ARBA" id="ARBA00022500"/>
    </source>
</evidence>
<evidence type="ECO:0000256" key="10">
    <source>
        <dbReference type="ARBA" id="ARBA00023225"/>
    </source>
</evidence>
<dbReference type="InterPro" id="IPR012823">
    <property type="entry name" value="Flagell_FliJ"/>
</dbReference>
<evidence type="ECO:0000313" key="12">
    <source>
        <dbReference type="Proteomes" id="UP001225596"/>
    </source>
</evidence>
<keyword evidence="11" id="KW-0969">Cilium</keyword>
<dbReference type="Proteomes" id="UP001225596">
    <property type="component" value="Unassembled WGS sequence"/>
</dbReference>
<evidence type="ECO:0000256" key="8">
    <source>
        <dbReference type="ARBA" id="ARBA00022927"/>
    </source>
</evidence>
<dbReference type="PIRSF" id="PIRSF019404">
    <property type="entry name" value="FliJ"/>
    <property type="match status" value="1"/>
</dbReference>
<accession>A0ABU1BP87</accession>
<reference evidence="11 12" key="1">
    <citation type="submission" date="2023-08" db="EMBL/GenBank/DDBJ databases">
        <title>Oxalobacteraceae gen .nov., isolated from river sludge outside the plant.</title>
        <authorList>
            <person name="Zhao S.Y."/>
        </authorList>
    </citation>
    <scope>NUCLEOTIDE SEQUENCE [LARGE SCALE GENOMIC DNA]</scope>
    <source>
        <strain evidence="11 12">R-40</strain>
    </source>
</reference>
<keyword evidence="4" id="KW-0813">Transport</keyword>
<dbReference type="RefSeq" id="WP_338436754.1">
    <property type="nucleotide sequence ID" value="NZ_JAUYVH010000005.1"/>
</dbReference>
<keyword evidence="5" id="KW-1003">Cell membrane</keyword>
<dbReference type="EMBL" id="JAUYVH010000005">
    <property type="protein sequence ID" value="MDQ9170822.1"/>
    <property type="molecule type" value="Genomic_DNA"/>
</dbReference>
<keyword evidence="11" id="KW-0282">Flagellum</keyword>
<keyword evidence="11" id="KW-0966">Cell projection</keyword>
<dbReference type="Pfam" id="PF02050">
    <property type="entry name" value="FliJ"/>
    <property type="match status" value="1"/>
</dbReference>
<keyword evidence="7" id="KW-1005">Bacterial flagellum biogenesis</keyword>
<comment type="similarity">
    <text evidence="2">Belongs to the FliJ family.</text>
</comment>
<protein>
    <recommendedName>
        <fullName evidence="3">Flagellar FliJ protein</fullName>
    </recommendedName>
</protein>
<organism evidence="11 12">
    <name type="scientific">Keguizhuia sedimenti</name>
    <dbReference type="NCBI Taxonomy" id="3064264"/>
    <lineage>
        <taxon>Bacteria</taxon>
        <taxon>Pseudomonadati</taxon>
        <taxon>Pseudomonadota</taxon>
        <taxon>Betaproteobacteria</taxon>
        <taxon>Burkholderiales</taxon>
        <taxon>Oxalobacteraceae</taxon>
        <taxon>Keguizhuia</taxon>
    </lineage>
</organism>
<dbReference type="InterPro" id="IPR053716">
    <property type="entry name" value="Flag_assembly_chemotaxis_eff"/>
</dbReference>
<dbReference type="InterPro" id="IPR018006">
    <property type="entry name" value="Flag_FliJ_proteobac"/>
</dbReference>
<evidence type="ECO:0000256" key="1">
    <source>
        <dbReference type="ARBA" id="ARBA00004413"/>
    </source>
</evidence>
<gene>
    <name evidence="11" type="primary">fliJ</name>
    <name evidence="11" type="ORF">Q8A64_10415</name>
</gene>
<evidence type="ECO:0000313" key="11">
    <source>
        <dbReference type="EMBL" id="MDQ9170822.1"/>
    </source>
</evidence>
<dbReference type="PRINTS" id="PR01004">
    <property type="entry name" value="FLGFLIJ"/>
</dbReference>
<sequence>MSKISALDTLIDLATTATDEAAKRLGLAIRAADEAQNKLNMLLQYQDDYAARFRTNLSAGMSPADYRNFQLFMQKLETAITGQEQVVAAAQRRIAQEQAAWRESERKRISFDTLATRAEKELLQKEDKRFQKAMDEHATRQAFYKRSA</sequence>
<proteinExistence type="inferred from homology"/>
<keyword evidence="12" id="KW-1185">Reference proteome</keyword>
<dbReference type="NCBIfam" id="TIGR02473">
    <property type="entry name" value="flagell_FliJ"/>
    <property type="match status" value="1"/>
</dbReference>
<dbReference type="PANTHER" id="PTHR38786">
    <property type="entry name" value="FLAGELLAR FLIJ PROTEIN"/>
    <property type="match status" value="1"/>
</dbReference>